<organism evidence="2 3">
    <name type="scientific">Asterophora parasitica</name>
    <dbReference type="NCBI Taxonomy" id="117018"/>
    <lineage>
        <taxon>Eukaryota</taxon>
        <taxon>Fungi</taxon>
        <taxon>Dikarya</taxon>
        <taxon>Basidiomycota</taxon>
        <taxon>Agaricomycotina</taxon>
        <taxon>Agaricomycetes</taxon>
        <taxon>Agaricomycetidae</taxon>
        <taxon>Agaricales</taxon>
        <taxon>Tricholomatineae</taxon>
        <taxon>Lyophyllaceae</taxon>
        <taxon>Asterophora</taxon>
    </lineage>
</organism>
<keyword evidence="3" id="KW-1185">Reference proteome</keyword>
<sequence>MPTGERSSSRSRSFSPVPGSHSLSGQTYPRSQTRSSHTSNDSSSTASSLLDRLKPLGGYASSRISFEDNDKALHSSTQRPPDTATESLRQRLLPSQEQPPLQGAEEKSGTGNGSSVWDWVASTVSGSVGKALEAANTTASAEAESDDLRRAMENYHKMTTPNPLDLPSWLFDEPTRQQLWRDTIASHPEMAQSLNGAPKPRGLRDVFDAYKPPEAPASQPAQRVAPLPSKATNRLKASRDATAKRNLASRRFPVAEELRRDSPKETTPRPRVGLPSGPRRLADEPLAGQVDKNTVTAEGQQLRNRELVKCPTWPSPISILTWIDEYIYQ</sequence>
<gene>
    <name evidence="2" type="ORF">DXG03_002624</name>
</gene>
<reference evidence="2" key="2">
    <citation type="submission" date="2021-10" db="EMBL/GenBank/DDBJ databases">
        <title>Phylogenomics reveals ancestral predisposition of the termite-cultivated fungus Termitomyces towards a domesticated lifestyle.</title>
        <authorList>
            <person name="Auxier B."/>
            <person name="Grum-Grzhimaylo A."/>
            <person name="Cardenas M.E."/>
            <person name="Lodge J.D."/>
            <person name="Laessoe T."/>
            <person name="Pedersen O."/>
            <person name="Smith M.E."/>
            <person name="Kuyper T.W."/>
            <person name="Franco-Molano E.A."/>
            <person name="Baroni T.J."/>
            <person name="Aanen D.K."/>
        </authorList>
    </citation>
    <scope>NUCLEOTIDE SEQUENCE</scope>
    <source>
        <strain evidence="2">AP01</strain>
        <tissue evidence="2">Mycelium</tissue>
    </source>
</reference>
<evidence type="ECO:0000313" key="2">
    <source>
        <dbReference type="EMBL" id="KAG5646634.1"/>
    </source>
</evidence>
<feature type="region of interest" description="Disordered" evidence="1">
    <location>
        <begin position="1"/>
        <end position="118"/>
    </location>
</feature>
<dbReference type="OrthoDB" id="2683368at2759"/>
<feature type="compositionally biased region" description="Basic and acidic residues" evidence="1">
    <location>
        <begin position="253"/>
        <end position="268"/>
    </location>
</feature>
<protein>
    <submittedName>
        <fullName evidence="2">Uncharacterized protein</fullName>
    </submittedName>
</protein>
<feature type="region of interest" description="Disordered" evidence="1">
    <location>
        <begin position="191"/>
        <end position="289"/>
    </location>
</feature>
<reference evidence="2" key="1">
    <citation type="submission" date="2020-07" db="EMBL/GenBank/DDBJ databases">
        <authorList>
            <person name="Nieuwenhuis M."/>
            <person name="Van De Peppel L.J.J."/>
        </authorList>
    </citation>
    <scope>NUCLEOTIDE SEQUENCE</scope>
    <source>
        <strain evidence="2">AP01</strain>
        <tissue evidence="2">Mycelium</tissue>
    </source>
</reference>
<feature type="compositionally biased region" description="Polar residues" evidence="1">
    <location>
        <begin position="21"/>
        <end position="30"/>
    </location>
</feature>
<evidence type="ECO:0000313" key="3">
    <source>
        <dbReference type="Proteomes" id="UP000775547"/>
    </source>
</evidence>
<dbReference type="AlphaFoldDB" id="A0A9P7KEP2"/>
<dbReference type="Proteomes" id="UP000775547">
    <property type="component" value="Unassembled WGS sequence"/>
</dbReference>
<feature type="compositionally biased region" description="Low complexity" evidence="1">
    <location>
        <begin position="31"/>
        <end position="48"/>
    </location>
</feature>
<feature type="compositionally biased region" description="Polar residues" evidence="1">
    <location>
        <begin position="74"/>
        <end position="99"/>
    </location>
</feature>
<dbReference type="EMBL" id="JABCKV010000018">
    <property type="protein sequence ID" value="KAG5646634.1"/>
    <property type="molecule type" value="Genomic_DNA"/>
</dbReference>
<comment type="caution">
    <text evidence="2">The sequence shown here is derived from an EMBL/GenBank/DDBJ whole genome shotgun (WGS) entry which is preliminary data.</text>
</comment>
<proteinExistence type="predicted"/>
<name>A0A9P7KEP2_9AGAR</name>
<evidence type="ECO:0000256" key="1">
    <source>
        <dbReference type="SAM" id="MobiDB-lite"/>
    </source>
</evidence>
<accession>A0A9P7KEP2</accession>